<dbReference type="OMA" id="LVRFHAY"/>
<gene>
    <name evidence="7" type="ORF">MSYG_3101</name>
</gene>
<dbReference type="PANTHER" id="PTHR36460">
    <property type="entry name" value="UPF0132 DOMAIN PROTEIN (AFU_ORTHOLOGUE AFUA_3G10255)"/>
    <property type="match status" value="1"/>
</dbReference>
<dbReference type="VEuPathDB" id="FungiDB:MSYG_3101"/>
<dbReference type="AlphaFoldDB" id="A0A1M8A985"/>
<dbReference type="OrthoDB" id="5546837at2759"/>
<dbReference type="GO" id="GO:0016020">
    <property type="term" value="C:membrane"/>
    <property type="evidence" value="ECO:0007669"/>
    <property type="project" value="UniProtKB-SubCell"/>
</dbReference>
<name>A0A1M8A985_MALS4</name>
<feature type="transmembrane region" description="Helical" evidence="6">
    <location>
        <begin position="150"/>
        <end position="170"/>
    </location>
</feature>
<dbReference type="STRING" id="1230383.A0A1M8A985"/>
<feature type="region of interest" description="Disordered" evidence="5">
    <location>
        <begin position="25"/>
        <end position="71"/>
    </location>
</feature>
<evidence type="ECO:0000256" key="5">
    <source>
        <dbReference type="SAM" id="MobiDB-lite"/>
    </source>
</evidence>
<keyword evidence="4 6" id="KW-0472">Membrane</keyword>
<feature type="compositionally biased region" description="Polar residues" evidence="5">
    <location>
        <begin position="25"/>
        <end position="36"/>
    </location>
</feature>
<evidence type="ECO:0000256" key="6">
    <source>
        <dbReference type="SAM" id="Phobius"/>
    </source>
</evidence>
<evidence type="ECO:0000313" key="8">
    <source>
        <dbReference type="Proteomes" id="UP000186303"/>
    </source>
</evidence>
<dbReference type="PANTHER" id="PTHR36460:SF1">
    <property type="entry name" value="UPF0132 DOMAIN PROTEIN (AFU_ORTHOLOGUE AFUA_3G10255)"/>
    <property type="match status" value="1"/>
</dbReference>
<evidence type="ECO:0000313" key="7">
    <source>
        <dbReference type="EMBL" id="SHO78754.1"/>
    </source>
</evidence>
<keyword evidence="3 6" id="KW-1133">Transmembrane helix</keyword>
<protein>
    <submittedName>
        <fullName evidence="7">Uncharacterized protein</fullName>
    </submittedName>
</protein>
<comment type="subcellular location">
    <subcellularLocation>
        <location evidence="1">Membrane</location>
        <topology evidence="1">Multi-pass membrane protein</topology>
    </subcellularLocation>
</comment>
<sequence>MSGRLAGTSSSKVLDADAPYLVESYQNSESSGSLKQNLPIYTYSSDPQTPGQPRSWEDAARAKSKPISGPKPGMPGHVYIDMDNNDVIAGVQGGFTNSPTPLNTSITGYATSLGWELSKQCALAYIFPPFTSVFLLIFETQNDLVRFHAYQTGIGGAVILVLSWLFNIFFGHGGKIIWRIFLVMSWYCAYLAHQSATSLERTPFLPMLGHYAVSYVGDE</sequence>
<feature type="transmembrane region" description="Helical" evidence="6">
    <location>
        <begin position="122"/>
        <end position="138"/>
    </location>
</feature>
<evidence type="ECO:0000256" key="4">
    <source>
        <dbReference type="ARBA" id="ARBA00023136"/>
    </source>
</evidence>
<keyword evidence="2 6" id="KW-0812">Transmembrane</keyword>
<accession>A0A1M8A985</accession>
<keyword evidence="8" id="KW-1185">Reference proteome</keyword>
<proteinExistence type="predicted"/>
<evidence type="ECO:0000256" key="1">
    <source>
        <dbReference type="ARBA" id="ARBA00004141"/>
    </source>
</evidence>
<organism evidence="7 8">
    <name type="scientific">Malassezia sympodialis (strain ATCC 42132)</name>
    <name type="common">Atopic eczema-associated yeast</name>
    <dbReference type="NCBI Taxonomy" id="1230383"/>
    <lineage>
        <taxon>Eukaryota</taxon>
        <taxon>Fungi</taxon>
        <taxon>Dikarya</taxon>
        <taxon>Basidiomycota</taxon>
        <taxon>Ustilaginomycotina</taxon>
        <taxon>Malasseziomycetes</taxon>
        <taxon>Malasseziales</taxon>
        <taxon>Malasseziaceae</taxon>
        <taxon>Malassezia</taxon>
    </lineage>
</organism>
<feature type="compositionally biased region" description="Polar residues" evidence="5">
    <location>
        <begin position="42"/>
        <end position="52"/>
    </location>
</feature>
<evidence type="ECO:0000256" key="3">
    <source>
        <dbReference type="ARBA" id="ARBA00022989"/>
    </source>
</evidence>
<dbReference type="EMBL" id="LT671824">
    <property type="protein sequence ID" value="SHO78754.1"/>
    <property type="molecule type" value="Genomic_DNA"/>
</dbReference>
<evidence type="ECO:0000256" key="2">
    <source>
        <dbReference type="ARBA" id="ARBA00022692"/>
    </source>
</evidence>
<dbReference type="Proteomes" id="UP000186303">
    <property type="component" value="Chromosome 4"/>
</dbReference>
<reference evidence="8" key="1">
    <citation type="journal article" date="2017" name="Nucleic Acids Res.">
        <title>Proteogenomics produces comprehensive and highly accurate protein-coding gene annotation in a complete genome assembly of Malassezia sympodialis.</title>
        <authorList>
            <person name="Zhu Y."/>
            <person name="Engstroem P.G."/>
            <person name="Tellgren-Roth C."/>
            <person name="Baudo C.D."/>
            <person name="Kennell J.C."/>
            <person name="Sun S."/>
            <person name="Billmyre R.B."/>
            <person name="Schroeder M.S."/>
            <person name="Andersson A."/>
            <person name="Holm T."/>
            <person name="Sigurgeirsson B."/>
            <person name="Wu G."/>
            <person name="Sankaranarayanan S.R."/>
            <person name="Siddharthan R."/>
            <person name="Sanyal K."/>
            <person name="Lundeberg J."/>
            <person name="Nystedt B."/>
            <person name="Boekhout T."/>
            <person name="Dawson T.L. Jr."/>
            <person name="Heitman J."/>
            <person name="Scheynius A."/>
            <person name="Lehtioe J."/>
        </authorList>
    </citation>
    <scope>NUCLEOTIDE SEQUENCE [LARGE SCALE GENOMIC DNA]</scope>
    <source>
        <strain evidence="8">ATCC 42132</strain>
    </source>
</reference>